<feature type="compositionally biased region" description="Polar residues" evidence="1">
    <location>
        <begin position="55"/>
        <end position="68"/>
    </location>
</feature>
<feature type="region of interest" description="Disordered" evidence="1">
    <location>
        <begin position="39"/>
        <end position="100"/>
    </location>
</feature>
<accession>D8RQ95</accession>
<protein>
    <submittedName>
        <fullName evidence="2">Uncharacterized protein</fullName>
    </submittedName>
</protein>
<reference evidence="2 3" key="1">
    <citation type="journal article" date="2011" name="Science">
        <title>The Selaginella genome identifies genetic changes associated with the evolution of vascular plants.</title>
        <authorList>
            <person name="Banks J.A."/>
            <person name="Nishiyama T."/>
            <person name="Hasebe M."/>
            <person name="Bowman J.L."/>
            <person name="Gribskov M."/>
            <person name="dePamphilis C."/>
            <person name="Albert V.A."/>
            <person name="Aono N."/>
            <person name="Aoyama T."/>
            <person name="Ambrose B.A."/>
            <person name="Ashton N.W."/>
            <person name="Axtell M.J."/>
            <person name="Barker E."/>
            <person name="Barker M.S."/>
            <person name="Bennetzen J.L."/>
            <person name="Bonawitz N.D."/>
            <person name="Chapple C."/>
            <person name="Cheng C."/>
            <person name="Correa L.G."/>
            <person name="Dacre M."/>
            <person name="DeBarry J."/>
            <person name="Dreyer I."/>
            <person name="Elias M."/>
            <person name="Engstrom E.M."/>
            <person name="Estelle M."/>
            <person name="Feng L."/>
            <person name="Finet C."/>
            <person name="Floyd S.K."/>
            <person name="Frommer W.B."/>
            <person name="Fujita T."/>
            <person name="Gramzow L."/>
            <person name="Gutensohn M."/>
            <person name="Harholt J."/>
            <person name="Hattori M."/>
            <person name="Heyl A."/>
            <person name="Hirai T."/>
            <person name="Hiwatashi Y."/>
            <person name="Ishikawa M."/>
            <person name="Iwata M."/>
            <person name="Karol K.G."/>
            <person name="Koehler B."/>
            <person name="Kolukisaoglu U."/>
            <person name="Kubo M."/>
            <person name="Kurata T."/>
            <person name="Lalonde S."/>
            <person name="Li K."/>
            <person name="Li Y."/>
            <person name="Litt A."/>
            <person name="Lyons E."/>
            <person name="Manning G."/>
            <person name="Maruyama T."/>
            <person name="Michael T.P."/>
            <person name="Mikami K."/>
            <person name="Miyazaki S."/>
            <person name="Morinaga S."/>
            <person name="Murata T."/>
            <person name="Mueller-Roeber B."/>
            <person name="Nelson D.R."/>
            <person name="Obara M."/>
            <person name="Oguri Y."/>
            <person name="Olmstead R.G."/>
            <person name="Onodera N."/>
            <person name="Petersen B.L."/>
            <person name="Pils B."/>
            <person name="Prigge M."/>
            <person name="Rensing S.A."/>
            <person name="Riano-Pachon D.M."/>
            <person name="Roberts A.W."/>
            <person name="Sato Y."/>
            <person name="Scheller H.V."/>
            <person name="Schulz B."/>
            <person name="Schulz C."/>
            <person name="Shakirov E.V."/>
            <person name="Shibagaki N."/>
            <person name="Shinohara N."/>
            <person name="Shippen D.E."/>
            <person name="Soerensen I."/>
            <person name="Sotooka R."/>
            <person name="Sugimoto N."/>
            <person name="Sugita M."/>
            <person name="Sumikawa N."/>
            <person name="Tanurdzic M."/>
            <person name="Theissen G."/>
            <person name="Ulvskov P."/>
            <person name="Wakazuki S."/>
            <person name="Weng J.K."/>
            <person name="Willats W.W."/>
            <person name="Wipf D."/>
            <person name="Wolf P.G."/>
            <person name="Yang L."/>
            <person name="Zimmer A.D."/>
            <person name="Zhu Q."/>
            <person name="Mitros T."/>
            <person name="Hellsten U."/>
            <person name="Loque D."/>
            <person name="Otillar R."/>
            <person name="Salamov A."/>
            <person name="Schmutz J."/>
            <person name="Shapiro H."/>
            <person name="Lindquist E."/>
            <person name="Lucas S."/>
            <person name="Rokhsar D."/>
            <person name="Grigoriev I.V."/>
        </authorList>
    </citation>
    <scope>NUCLEOTIDE SEQUENCE [LARGE SCALE GENOMIC DNA]</scope>
</reference>
<dbReference type="PANTHER" id="PTHR33828:SF2">
    <property type="entry name" value="NUCLEOLIN"/>
    <property type="match status" value="1"/>
</dbReference>
<dbReference type="OMA" id="IMKPSKA"/>
<dbReference type="AlphaFoldDB" id="D8RQ95"/>
<feature type="non-terminal residue" evidence="2">
    <location>
        <position position="1"/>
    </location>
</feature>
<evidence type="ECO:0000256" key="1">
    <source>
        <dbReference type="SAM" id="MobiDB-lite"/>
    </source>
</evidence>
<feature type="non-terminal residue" evidence="2">
    <location>
        <position position="100"/>
    </location>
</feature>
<dbReference type="InParanoid" id="D8RQ95"/>
<feature type="compositionally biased region" description="Basic and acidic residues" evidence="1">
    <location>
        <begin position="39"/>
        <end position="48"/>
    </location>
</feature>
<evidence type="ECO:0000313" key="3">
    <source>
        <dbReference type="Proteomes" id="UP000001514"/>
    </source>
</evidence>
<evidence type="ECO:0000313" key="2">
    <source>
        <dbReference type="EMBL" id="EFJ25816.1"/>
    </source>
</evidence>
<sequence length="100" mass="11150">CPSQRDPLRIFYESTREQIPTSEMAEIWLMEHGLLPEDEAKAAFDKRNQQKKSKQPSTPVKGASTSTPSEEDDEDNAPVASRGAKAKAKAKKEEESDDDD</sequence>
<dbReference type="Proteomes" id="UP000001514">
    <property type="component" value="Unassembled WGS sequence"/>
</dbReference>
<dbReference type="eggNOG" id="ENOG502RYA3">
    <property type="taxonomic scope" value="Eukaryota"/>
</dbReference>
<dbReference type="EMBL" id="GL377586">
    <property type="protein sequence ID" value="EFJ25816.1"/>
    <property type="molecule type" value="Genomic_DNA"/>
</dbReference>
<name>D8RQ95_SELML</name>
<proteinExistence type="predicted"/>
<keyword evidence="3" id="KW-1185">Reference proteome</keyword>
<dbReference type="KEGG" id="smo:SELMODRAFT_59603"/>
<gene>
    <name evidence="2" type="ORF">SELMODRAFT_59603</name>
</gene>
<dbReference type="HOGENOM" id="CLU_2313415_0_0_1"/>
<organism evidence="3">
    <name type="scientific">Selaginella moellendorffii</name>
    <name type="common">Spikemoss</name>
    <dbReference type="NCBI Taxonomy" id="88036"/>
    <lineage>
        <taxon>Eukaryota</taxon>
        <taxon>Viridiplantae</taxon>
        <taxon>Streptophyta</taxon>
        <taxon>Embryophyta</taxon>
        <taxon>Tracheophyta</taxon>
        <taxon>Lycopodiopsida</taxon>
        <taxon>Selaginellales</taxon>
        <taxon>Selaginellaceae</taxon>
        <taxon>Selaginella</taxon>
    </lineage>
</organism>
<dbReference type="PANTHER" id="PTHR33828">
    <property type="entry name" value="OS05G0596200 PROTEIN"/>
    <property type="match status" value="1"/>
</dbReference>
<dbReference type="Gramene" id="EFJ25816">
    <property type="protein sequence ID" value="EFJ25816"/>
    <property type="gene ID" value="SELMODRAFT_59603"/>
</dbReference>